<dbReference type="InParanoid" id="A0A078AEJ9"/>
<keyword evidence="2 4" id="KW-0489">Methyltransferase</keyword>
<proteinExistence type="inferred from homology"/>
<feature type="compositionally biased region" description="Polar residues" evidence="5">
    <location>
        <begin position="7"/>
        <end position="20"/>
    </location>
</feature>
<protein>
    <recommendedName>
        <fullName evidence="4">tRNA N(3)-methylcytidine methyltransferase</fullName>
        <ecNumber evidence="4">2.1.1.-</ecNumber>
    </recommendedName>
</protein>
<gene>
    <name evidence="6" type="primary">Contig17435.g18552</name>
    <name evidence="6" type="ORF">STYLEM_9267</name>
</gene>
<evidence type="ECO:0000256" key="4">
    <source>
        <dbReference type="PIRNR" id="PIRNR037755"/>
    </source>
</evidence>
<dbReference type="Pfam" id="PF13489">
    <property type="entry name" value="Methyltransf_23"/>
    <property type="match status" value="1"/>
</dbReference>
<dbReference type="EC" id="2.1.1.-" evidence="4"/>
<evidence type="ECO:0000256" key="3">
    <source>
        <dbReference type="ARBA" id="ARBA00022679"/>
    </source>
</evidence>
<reference evidence="6 7" key="1">
    <citation type="submission" date="2014-06" db="EMBL/GenBank/DDBJ databases">
        <authorList>
            <person name="Swart Estienne"/>
        </authorList>
    </citation>
    <scope>NUCLEOTIDE SEQUENCE [LARGE SCALE GENOMIC DNA]</scope>
    <source>
        <strain evidence="6 7">130c</strain>
    </source>
</reference>
<dbReference type="OMA" id="PAKYWDI"/>
<dbReference type="PIRSF" id="PIRSF037755">
    <property type="entry name" value="Mettl2_prd"/>
    <property type="match status" value="1"/>
</dbReference>
<dbReference type="FunCoup" id="A0A078AEJ9">
    <property type="interactions" value="478"/>
</dbReference>
<dbReference type="EMBL" id="CCKQ01008805">
    <property type="protein sequence ID" value="CDW80271.1"/>
    <property type="molecule type" value="Genomic_DNA"/>
</dbReference>
<comment type="function">
    <text evidence="4">S-adenosyl-L-methionine-dependent methyltransferase.</text>
</comment>
<dbReference type="OrthoDB" id="417697at2759"/>
<dbReference type="CDD" id="cd02440">
    <property type="entry name" value="AdoMet_MTases"/>
    <property type="match status" value="1"/>
</dbReference>
<evidence type="ECO:0000256" key="2">
    <source>
        <dbReference type="ARBA" id="ARBA00022603"/>
    </source>
</evidence>
<comment type="similarity">
    <text evidence="1 4">Belongs to the methyltransferase superfamily. METL family.</text>
</comment>
<feature type="compositionally biased region" description="Basic and acidic residues" evidence="5">
    <location>
        <begin position="24"/>
        <end position="37"/>
    </location>
</feature>
<dbReference type="InterPro" id="IPR026113">
    <property type="entry name" value="METTL2/6/8-like"/>
</dbReference>
<dbReference type="Gene3D" id="3.40.50.150">
    <property type="entry name" value="Vaccinia Virus protein VP39"/>
    <property type="match status" value="1"/>
</dbReference>
<dbReference type="SUPFAM" id="SSF53335">
    <property type="entry name" value="S-adenosyl-L-methionine-dependent methyltransferases"/>
    <property type="match status" value="1"/>
</dbReference>
<accession>A0A078AEJ9</accession>
<dbReference type="PANTHER" id="PTHR22809:SF5">
    <property type="entry name" value="TRNA N(3)-METHYLCYTIDINE METHYLTRANSFERASE METTL6"/>
    <property type="match status" value="1"/>
</dbReference>
<dbReference type="Proteomes" id="UP000039865">
    <property type="component" value="Unassembled WGS sequence"/>
</dbReference>
<dbReference type="GO" id="GO:0008173">
    <property type="term" value="F:RNA methyltransferase activity"/>
    <property type="evidence" value="ECO:0007669"/>
    <property type="project" value="UniProtKB-ARBA"/>
</dbReference>
<evidence type="ECO:0000313" key="6">
    <source>
        <dbReference type="EMBL" id="CDW80271.1"/>
    </source>
</evidence>
<dbReference type="AlphaFoldDB" id="A0A078AEJ9"/>
<dbReference type="InterPro" id="IPR029063">
    <property type="entry name" value="SAM-dependent_MTases_sf"/>
</dbReference>
<organism evidence="6 7">
    <name type="scientific">Stylonychia lemnae</name>
    <name type="common">Ciliate</name>
    <dbReference type="NCBI Taxonomy" id="5949"/>
    <lineage>
        <taxon>Eukaryota</taxon>
        <taxon>Sar</taxon>
        <taxon>Alveolata</taxon>
        <taxon>Ciliophora</taxon>
        <taxon>Intramacronucleata</taxon>
        <taxon>Spirotrichea</taxon>
        <taxon>Stichotrichia</taxon>
        <taxon>Sporadotrichida</taxon>
        <taxon>Oxytrichidae</taxon>
        <taxon>Stylonychinae</taxon>
        <taxon>Stylonychia</taxon>
    </lineage>
</organism>
<evidence type="ECO:0000313" key="7">
    <source>
        <dbReference type="Proteomes" id="UP000039865"/>
    </source>
</evidence>
<dbReference type="PANTHER" id="PTHR22809">
    <property type="entry name" value="METHYLTRANSFERASE-RELATED"/>
    <property type="match status" value="1"/>
</dbReference>
<feature type="region of interest" description="Disordered" evidence="5">
    <location>
        <begin position="1"/>
        <end position="39"/>
    </location>
</feature>
<evidence type="ECO:0000256" key="1">
    <source>
        <dbReference type="ARBA" id="ARBA00009725"/>
    </source>
</evidence>
<name>A0A078AEJ9_STYLE</name>
<keyword evidence="3 4" id="KW-0808">Transferase</keyword>
<sequence>MEKTLQAEEQQLNDQFNQAQDALEDIKQNQDQEESKTTQKVKYYQWDEEMTDQANSILLQETNQMTQEMYAKLEKDAKRNWDIFYKNNKTNFYKDRHYIKFEFSELSDRIQSIPEEDKTTKYRLLDVGCGVGNGFYPLYREFQGRLLINCCDFSPRAVNFVKEHELYKADEINAHVVDLVNDEIPFEKETADFGIMLFVLSAISPENFKSVAQKIYDQMKDDGILYFRDYGKYDLAQLRLAQRGNQKLKDNFYIRSDKTRAYYFTTDEVKEIFENAGFTQVENQYHYRLIENRKDQKKMHRVWIQAKFQRISKLDNQSEDNKQIEQYDKF</sequence>
<evidence type="ECO:0000256" key="5">
    <source>
        <dbReference type="SAM" id="MobiDB-lite"/>
    </source>
</evidence>
<dbReference type="GO" id="GO:0008757">
    <property type="term" value="F:S-adenosylmethionine-dependent methyltransferase activity"/>
    <property type="evidence" value="ECO:0007669"/>
    <property type="project" value="UniProtKB-ARBA"/>
</dbReference>
<dbReference type="GO" id="GO:0032259">
    <property type="term" value="P:methylation"/>
    <property type="evidence" value="ECO:0007669"/>
    <property type="project" value="UniProtKB-KW"/>
</dbReference>
<keyword evidence="7" id="KW-1185">Reference proteome</keyword>